<dbReference type="EMBL" id="BQNB010016297">
    <property type="protein sequence ID" value="GJT50156.1"/>
    <property type="molecule type" value="Genomic_DNA"/>
</dbReference>
<feature type="compositionally biased region" description="Basic and acidic residues" evidence="1">
    <location>
        <begin position="148"/>
        <end position="169"/>
    </location>
</feature>
<evidence type="ECO:0000313" key="2">
    <source>
        <dbReference type="EMBL" id="GJT50156.1"/>
    </source>
</evidence>
<evidence type="ECO:0008006" key="4">
    <source>
        <dbReference type="Google" id="ProtNLM"/>
    </source>
</evidence>
<protein>
    <recommendedName>
        <fullName evidence="4">Reverse transcriptase domain-containing protein</fullName>
    </recommendedName>
</protein>
<feature type="compositionally biased region" description="Basic and acidic residues" evidence="1">
    <location>
        <begin position="107"/>
        <end position="121"/>
    </location>
</feature>
<feature type="region of interest" description="Disordered" evidence="1">
    <location>
        <begin position="103"/>
        <end position="215"/>
    </location>
</feature>
<dbReference type="Proteomes" id="UP001151760">
    <property type="component" value="Unassembled WGS sequence"/>
</dbReference>
<organism evidence="2 3">
    <name type="scientific">Tanacetum coccineum</name>
    <dbReference type="NCBI Taxonomy" id="301880"/>
    <lineage>
        <taxon>Eukaryota</taxon>
        <taxon>Viridiplantae</taxon>
        <taxon>Streptophyta</taxon>
        <taxon>Embryophyta</taxon>
        <taxon>Tracheophyta</taxon>
        <taxon>Spermatophyta</taxon>
        <taxon>Magnoliopsida</taxon>
        <taxon>eudicotyledons</taxon>
        <taxon>Gunneridae</taxon>
        <taxon>Pentapetalae</taxon>
        <taxon>asterids</taxon>
        <taxon>campanulids</taxon>
        <taxon>Asterales</taxon>
        <taxon>Asteraceae</taxon>
        <taxon>Asteroideae</taxon>
        <taxon>Anthemideae</taxon>
        <taxon>Anthemidinae</taxon>
        <taxon>Tanacetum</taxon>
    </lineage>
</organism>
<feature type="compositionally biased region" description="Polar residues" evidence="1">
    <location>
        <begin position="205"/>
        <end position="215"/>
    </location>
</feature>
<feature type="compositionally biased region" description="Polar residues" evidence="1">
    <location>
        <begin position="179"/>
        <end position="189"/>
    </location>
</feature>
<evidence type="ECO:0000256" key="1">
    <source>
        <dbReference type="SAM" id="MobiDB-lite"/>
    </source>
</evidence>
<proteinExistence type="predicted"/>
<comment type="caution">
    <text evidence="2">The sequence shown here is derived from an EMBL/GenBank/DDBJ whole genome shotgun (WGS) entry which is preliminary data.</text>
</comment>
<gene>
    <name evidence="2" type="ORF">Tco_0976313</name>
</gene>
<keyword evidence="3" id="KW-1185">Reference proteome</keyword>
<evidence type="ECO:0000313" key="3">
    <source>
        <dbReference type="Proteomes" id="UP001151760"/>
    </source>
</evidence>
<name>A0ABQ5EH11_9ASTR</name>
<reference evidence="2" key="1">
    <citation type="journal article" date="2022" name="Int. J. Mol. Sci.">
        <title>Draft Genome of Tanacetum Coccineum: Genomic Comparison of Closely Related Tanacetum-Family Plants.</title>
        <authorList>
            <person name="Yamashiro T."/>
            <person name="Shiraishi A."/>
            <person name="Nakayama K."/>
            <person name="Satake H."/>
        </authorList>
    </citation>
    <scope>NUCLEOTIDE SEQUENCE</scope>
</reference>
<accession>A0ABQ5EH11</accession>
<sequence length="215" mass="25081">MWDVHTTAFLKILTMSEPTELIPSPPTSAVRNIVGKGNEQISKNPNRPASDAALREYCDKYYHQLLQKIAEKVHQEKAQQEKLKEVKARLNFEVCWGRNSKIQEVSQHSESRTPDVRGDLKRRLRSRRSNSMSRSPEPTSVFSRIRRERLESPRNRLGDKGRKEGDMFKRLRGKGINVSAHSENRYQSSRSRRTELTPRKRYHEGTSSWRTEPLL</sequence>
<reference evidence="2" key="2">
    <citation type="submission" date="2022-01" db="EMBL/GenBank/DDBJ databases">
        <authorList>
            <person name="Yamashiro T."/>
            <person name="Shiraishi A."/>
            <person name="Satake H."/>
            <person name="Nakayama K."/>
        </authorList>
    </citation>
    <scope>NUCLEOTIDE SEQUENCE</scope>
</reference>